<gene>
    <name evidence="1" type="ORF">EVAR_16731_1</name>
</gene>
<evidence type="ECO:0000313" key="1">
    <source>
        <dbReference type="EMBL" id="GBP33693.1"/>
    </source>
</evidence>
<name>A0A4C1V4F5_EUMVA</name>
<reference evidence="1 2" key="1">
    <citation type="journal article" date="2019" name="Commun. Biol.">
        <title>The bagworm genome reveals a unique fibroin gene that provides high tensile strength.</title>
        <authorList>
            <person name="Kono N."/>
            <person name="Nakamura H."/>
            <person name="Ohtoshi R."/>
            <person name="Tomita M."/>
            <person name="Numata K."/>
            <person name="Arakawa K."/>
        </authorList>
    </citation>
    <scope>NUCLEOTIDE SEQUENCE [LARGE SCALE GENOMIC DNA]</scope>
</reference>
<dbReference type="Proteomes" id="UP000299102">
    <property type="component" value="Unassembled WGS sequence"/>
</dbReference>
<keyword evidence="2" id="KW-1185">Reference proteome</keyword>
<dbReference type="EMBL" id="BGZK01000277">
    <property type="protein sequence ID" value="GBP33693.1"/>
    <property type="molecule type" value="Genomic_DNA"/>
</dbReference>
<proteinExistence type="predicted"/>
<organism evidence="1 2">
    <name type="scientific">Eumeta variegata</name>
    <name type="common">Bagworm moth</name>
    <name type="synonym">Eumeta japonica</name>
    <dbReference type="NCBI Taxonomy" id="151549"/>
    <lineage>
        <taxon>Eukaryota</taxon>
        <taxon>Metazoa</taxon>
        <taxon>Ecdysozoa</taxon>
        <taxon>Arthropoda</taxon>
        <taxon>Hexapoda</taxon>
        <taxon>Insecta</taxon>
        <taxon>Pterygota</taxon>
        <taxon>Neoptera</taxon>
        <taxon>Endopterygota</taxon>
        <taxon>Lepidoptera</taxon>
        <taxon>Glossata</taxon>
        <taxon>Ditrysia</taxon>
        <taxon>Tineoidea</taxon>
        <taxon>Psychidae</taxon>
        <taxon>Oiketicinae</taxon>
        <taxon>Eumeta</taxon>
    </lineage>
</organism>
<accession>A0A4C1V4F5</accession>
<protein>
    <submittedName>
        <fullName evidence="1">Uncharacterized protein</fullName>
    </submittedName>
</protein>
<sequence length="198" mass="22116">MDAVNTDAALKTSACEMYAGFEVKRSLDMVMKRIVTEDKYWVHPYDPSNSRCISILMEQLIPINLRVLTFEPSALAQRTRCGLLIAVVINATSMSESDGLTFSPTHRSEPFDLIQVKILKIARWHVVEDALATVGLCSIDVALNYSCRSYDAKLTPKRVIAISINELSAFFAQHGNAHLVDVECRSRCVFTHVNDIPP</sequence>
<comment type="caution">
    <text evidence="1">The sequence shown here is derived from an EMBL/GenBank/DDBJ whole genome shotgun (WGS) entry which is preliminary data.</text>
</comment>
<dbReference type="AlphaFoldDB" id="A0A4C1V4F5"/>
<evidence type="ECO:0000313" key="2">
    <source>
        <dbReference type="Proteomes" id="UP000299102"/>
    </source>
</evidence>